<feature type="transmembrane region" description="Helical" evidence="1">
    <location>
        <begin position="245"/>
        <end position="271"/>
    </location>
</feature>
<name>A0A5M6AAL5_9BACE</name>
<protein>
    <recommendedName>
        <fullName evidence="4">O-antigen ligase domain-containing protein</fullName>
    </recommendedName>
</protein>
<dbReference type="AlphaFoldDB" id="A0A5M6AAL5"/>
<dbReference type="EMBL" id="VVYW01000006">
    <property type="protein sequence ID" value="KAA5409625.1"/>
    <property type="molecule type" value="Genomic_DNA"/>
</dbReference>
<dbReference type="Proteomes" id="UP000325055">
    <property type="component" value="Unassembled WGS sequence"/>
</dbReference>
<feature type="transmembrane region" description="Helical" evidence="1">
    <location>
        <begin position="50"/>
        <end position="67"/>
    </location>
</feature>
<organism evidence="2 3">
    <name type="scientific">Bacteroides cellulosilyticus</name>
    <dbReference type="NCBI Taxonomy" id="246787"/>
    <lineage>
        <taxon>Bacteria</taxon>
        <taxon>Pseudomonadati</taxon>
        <taxon>Bacteroidota</taxon>
        <taxon>Bacteroidia</taxon>
        <taxon>Bacteroidales</taxon>
        <taxon>Bacteroidaceae</taxon>
        <taxon>Bacteroides</taxon>
    </lineage>
</organism>
<reference evidence="2 3" key="1">
    <citation type="journal article" date="2019" name="Nat. Med.">
        <title>A library of human gut bacterial isolates paired with longitudinal multiomics data enables mechanistic microbiome research.</title>
        <authorList>
            <person name="Poyet M."/>
            <person name="Groussin M."/>
            <person name="Gibbons S.M."/>
            <person name="Avila-Pacheco J."/>
            <person name="Jiang X."/>
            <person name="Kearney S.M."/>
            <person name="Perrotta A.R."/>
            <person name="Berdy B."/>
            <person name="Zhao S."/>
            <person name="Lieberman T.D."/>
            <person name="Swanson P.K."/>
            <person name="Smith M."/>
            <person name="Roesemann S."/>
            <person name="Alexander J.E."/>
            <person name="Rich S.A."/>
            <person name="Livny J."/>
            <person name="Vlamakis H."/>
            <person name="Clish C."/>
            <person name="Bullock K."/>
            <person name="Deik A."/>
            <person name="Scott J."/>
            <person name="Pierce K.A."/>
            <person name="Xavier R.J."/>
            <person name="Alm E.J."/>
        </authorList>
    </citation>
    <scope>NUCLEOTIDE SEQUENCE [LARGE SCALE GENOMIC DNA]</scope>
    <source>
        <strain evidence="2 3">BIOML-A7</strain>
    </source>
</reference>
<accession>A0A5M6AAL5</accession>
<evidence type="ECO:0000313" key="2">
    <source>
        <dbReference type="EMBL" id="KAA5409625.1"/>
    </source>
</evidence>
<feature type="transmembrane region" description="Helical" evidence="1">
    <location>
        <begin position="87"/>
        <end position="113"/>
    </location>
</feature>
<dbReference type="RefSeq" id="WP_149949622.1">
    <property type="nucleotide sequence ID" value="NZ_RCXI01000006.1"/>
</dbReference>
<evidence type="ECO:0008006" key="4">
    <source>
        <dbReference type="Google" id="ProtNLM"/>
    </source>
</evidence>
<proteinExistence type="predicted"/>
<keyword evidence="1" id="KW-0812">Transmembrane</keyword>
<evidence type="ECO:0000313" key="3">
    <source>
        <dbReference type="Proteomes" id="UP000325055"/>
    </source>
</evidence>
<keyword evidence="1" id="KW-1133">Transmembrane helix</keyword>
<comment type="caution">
    <text evidence="2">The sequence shown here is derived from an EMBL/GenBank/DDBJ whole genome shotgun (WGS) entry which is preliminary data.</text>
</comment>
<feature type="transmembrane region" description="Helical" evidence="1">
    <location>
        <begin position="120"/>
        <end position="138"/>
    </location>
</feature>
<feature type="transmembrane region" description="Helical" evidence="1">
    <location>
        <begin position="6"/>
        <end position="29"/>
    </location>
</feature>
<feature type="transmembrane region" description="Helical" evidence="1">
    <location>
        <begin position="214"/>
        <end position="233"/>
    </location>
</feature>
<evidence type="ECO:0000256" key="1">
    <source>
        <dbReference type="SAM" id="Phobius"/>
    </source>
</evidence>
<sequence>MKLIRWIIYAYAIVLIIQLGCFFTGLPIFNKINIDINHGFPRLNTLGAEPSWSARMIVLMLYVHICLSDYAKGYKQSLNELYHENKLLIFAFLFTLIMCGSTTGLFFGAIFLLRFIDLKSIFYIVVGLTLITIVAEHFELSSFTRIEKFVPALLTLDEQAIIRTDGSGASRIIPTIQAFKFITLNQFESWVGYGVDYDQSVVHFPGIKANGGLFSLWINHGVIVQLLYWYIIFSICTIKKEWMSIALAIMFIAGGVLINVQMLWFLLMMFATYKYITSKEY</sequence>
<gene>
    <name evidence="2" type="ORF">F2Y86_07915</name>
</gene>
<keyword evidence="1" id="KW-0472">Membrane</keyword>